<dbReference type="GO" id="GO:0005737">
    <property type="term" value="C:cytoplasm"/>
    <property type="evidence" value="ECO:0007669"/>
    <property type="project" value="UniProtKB-SubCell"/>
</dbReference>
<dbReference type="FunFam" id="1.20.120.420:FF:000006">
    <property type="entry name" value="Methylthioribose-1-phosphate isomerase"/>
    <property type="match status" value="1"/>
</dbReference>
<comment type="catalytic activity">
    <reaction evidence="6">
        <text>5-(methylsulfanyl)-alpha-D-ribose 1-phosphate = 5-(methylsulfanyl)-D-ribulose 1-phosphate</text>
        <dbReference type="Rhea" id="RHEA:19989"/>
        <dbReference type="ChEBI" id="CHEBI:58533"/>
        <dbReference type="ChEBI" id="CHEBI:58548"/>
        <dbReference type="EC" id="5.3.1.23"/>
    </reaction>
</comment>
<dbReference type="HAMAP" id="MF_01678">
    <property type="entry name" value="Salvage_MtnA"/>
    <property type="match status" value="1"/>
</dbReference>
<dbReference type="InterPro" id="IPR000649">
    <property type="entry name" value="IF-2B-related"/>
</dbReference>
<dbReference type="Gene3D" id="1.20.120.420">
    <property type="entry name" value="translation initiation factor eif-2b, domain 1"/>
    <property type="match status" value="1"/>
</dbReference>
<dbReference type="EC" id="5.3.1.23" evidence="6"/>
<dbReference type="Proteomes" id="UP000590412">
    <property type="component" value="Unassembled WGS sequence"/>
</dbReference>
<keyword evidence="1 6" id="KW-0963">Cytoplasm</keyword>
<dbReference type="AlphaFoldDB" id="A0A8X7NTG2"/>
<comment type="function">
    <text evidence="6">Catalyzes the interconversion of methylthioribose-1-phosphate (MTR-1-P) into methylthioribulose-1-phosphate (MTRu-1-P).</text>
</comment>
<comment type="similarity">
    <text evidence="6">Belongs to the eIF-2B alpha/beta/delta subunits family. MtnA subfamily.</text>
</comment>
<dbReference type="GO" id="GO:0019509">
    <property type="term" value="P:L-methionine salvage from methylthioadenosine"/>
    <property type="evidence" value="ECO:0007669"/>
    <property type="project" value="UniProtKB-UniRule"/>
</dbReference>
<dbReference type="NCBIfam" id="TIGR00512">
    <property type="entry name" value="salvage_mtnA"/>
    <property type="match status" value="1"/>
</dbReference>
<keyword evidence="2 6" id="KW-0028">Amino-acid biosynthesis</keyword>
<dbReference type="PANTHER" id="PTHR43475:SF1">
    <property type="entry name" value="METHYLTHIORIBOSE-1-PHOSPHATE ISOMERASE"/>
    <property type="match status" value="1"/>
</dbReference>
<evidence type="ECO:0000256" key="3">
    <source>
        <dbReference type="ARBA" id="ARBA00023167"/>
    </source>
</evidence>
<dbReference type="PANTHER" id="PTHR43475">
    <property type="entry name" value="METHYLTHIORIBOSE-1-PHOSPHATE ISOMERASE"/>
    <property type="match status" value="1"/>
</dbReference>
<dbReference type="InterPro" id="IPR042529">
    <property type="entry name" value="IF_2B-like_C"/>
</dbReference>
<keyword evidence="5 6" id="KW-0539">Nucleus</keyword>
<dbReference type="GO" id="GO:0046523">
    <property type="term" value="F:S-methyl-5-thioribose-1-phosphate isomerase activity"/>
    <property type="evidence" value="ECO:0007669"/>
    <property type="project" value="UniProtKB-UniRule"/>
</dbReference>
<evidence type="ECO:0000256" key="5">
    <source>
        <dbReference type="ARBA" id="ARBA00023242"/>
    </source>
</evidence>
<accession>A0A8X7NTG2</accession>
<feature type="active site" description="Proton donor" evidence="6">
    <location>
        <position position="275"/>
    </location>
</feature>
<reference evidence="7" key="1">
    <citation type="submission" date="2020-03" db="EMBL/GenBank/DDBJ databases">
        <title>FDA dAtabase for Regulatory Grade micrObial Sequences (FDA-ARGOS): Supporting development and validation of Infectious Disease Dx tests.</title>
        <authorList>
            <person name="Campos J."/>
            <person name="Goldberg B."/>
            <person name="Tallon L."/>
            <person name="Sadzewicz L."/>
            <person name="Vavikolanu K."/>
            <person name="Mehta A."/>
            <person name="Aluvathingal J."/>
            <person name="Nadendla S."/>
            <person name="Nandy P."/>
            <person name="Geyer C."/>
            <person name="Yan Y."/>
            <person name="Sichtig H."/>
        </authorList>
    </citation>
    <scope>NUCLEOTIDE SEQUENCE [LARGE SCALE GENOMIC DNA]</scope>
    <source>
        <strain evidence="7">FDAARGOS_652</strain>
    </source>
</reference>
<name>A0A8X7NTG2_CANPA</name>
<keyword evidence="4 6" id="KW-0413">Isomerase</keyword>
<dbReference type="Gene3D" id="3.40.50.10470">
    <property type="entry name" value="Translation initiation factor eif-2b, domain 2"/>
    <property type="match status" value="1"/>
</dbReference>
<dbReference type="InterPro" id="IPR037171">
    <property type="entry name" value="NagB/RpiA_transferase-like"/>
</dbReference>
<evidence type="ECO:0000256" key="4">
    <source>
        <dbReference type="ARBA" id="ARBA00023235"/>
    </source>
</evidence>
<dbReference type="OrthoDB" id="2461at2759"/>
<proteinExistence type="inferred from homology"/>
<gene>
    <name evidence="6" type="primary">MRI1</name>
    <name evidence="7" type="ORF">FOB60_001380</name>
</gene>
<evidence type="ECO:0000313" key="8">
    <source>
        <dbReference type="Proteomes" id="UP000590412"/>
    </source>
</evidence>
<evidence type="ECO:0000256" key="6">
    <source>
        <dbReference type="HAMAP-Rule" id="MF_03119"/>
    </source>
</evidence>
<feature type="site" description="Transition state stabilizer" evidence="6">
    <location>
        <position position="176"/>
    </location>
</feature>
<keyword evidence="3 6" id="KW-0486">Methionine biosynthesis</keyword>
<evidence type="ECO:0000256" key="2">
    <source>
        <dbReference type="ARBA" id="ARBA00022605"/>
    </source>
</evidence>
<evidence type="ECO:0000313" key="7">
    <source>
        <dbReference type="EMBL" id="KAF6059798.1"/>
    </source>
</evidence>
<dbReference type="NCBIfam" id="NF004326">
    <property type="entry name" value="PRK05720.1"/>
    <property type="match status" value="1"/>
</dbReference>
<evidence type="ECO:0000256" key="1">
    <source>
        <dbReference type="ARBA" id="ARBA00022490"/>
    </source>
</evidence>
<sequence length="403" mass="44557">MNNQTKTLEAIKFDRDNIKLEILNQLVLPYATTYIPITTIEDAFNAIKSMQVRGAPAIAIVGAFAVVVDTFNYLHSKTDDRDIDYLFQSLDYLISSRPTAVNLANAINDIKKILASYNGTQPLNEEIYHEILAYATKLYDEDLANNFKIGDNGLSYIRESLKEEGFEGPFSIVTICNTGSLATSGHGTALGIIRSTYRALNKTESNEKFYLDKVYPLETRPYNQGAKLTTYELDYEKIPFVLICDNMVSSLINTLNSQHKANNKAPVKFIIVGADRIVENGDTANKIGTFQLATIANYFNSTQNANIKFIVAAPRTTIDLKTSQGSDIKIEERPKHELTTLVGPQLAESGDVGDKVTVGIATPGIDVWNPAFDVTPHSLIDAIVTENTKVYTKNSNGEFNLSN</sequence>
<dbReference type="InterPro" id="IPR005251">
    <property type="entry name" value="IF-M1Pi"/>
</dbReference>
<dbReference type="InterPro" id="IPR027363">
    <property type="entry name" value="M1Pi_N"/>
</dbReference>
<comment type="caution">
    <text evidence="7">The sequence shown here is derived from an EMBL/GenBank/DDBJ whole genome shotgun (WGS) entry which is preliminary data.</text>
</comment>
<dbReference type="Pfam" id="PF01008">
    <property type="entry name" value="IF-2B"/>
    <property type="match status" value="1"/>
</dbReference>
<dbReference type="NCBIfam" id="TIGR00524">
    <property type="entry name" value="eIF-2B_rel"/>
    <property type="match status" value="1"/>
</dbReference>
<dbReference type="GO" id="GO:0005634">
    <property type="term" value="C:nucleus"/>
    <property type="evidence" value="ECO:0007669"/>
    <property type="project" value="UniProtKB-SubCell"/>
</dbReference>
<organism evidence="7 8">
    <name type="scientific">Candida parapsilosis</name>
    <name type="common">Yeast</name>
    <dbReference type="NCBI Taxonomy" id="5480"/>
    <lineage>
        <taxon>Eukaryota</taxon>
        <taxon>Fungi</taxon>
        <taxon>Dikarya</taxon>
        <taxon>Ascomycota</taxon>
        <taxon>Saccharomycotina</taxon>
        <taxon>Pichiomycetes</taxon>
        <taxon>Debaryomycetaceae</taxon>
        <taxon>Candida/Lodderomyces clade</taxon>
        <taxon>Candida</taxon>
    </lineage>
</organism>
<comment type="pathway">
    <text evidence="6">Amino-acid biosynthesis; L-methionine biosynthesis via salvage pathway; L-methionine from S-methyl-5-thio-alpha-D-ribose 1-phosphate: step 1/6.</text>
</comment>
<dbReference type="EMBL" id="JABWAB010000001">
    <property type="protein sequence ID" value="KAF6059798.1"/>
    <property type="molecule type" value="Genomic_DNA"/>
</dbReference>
<comment type="subcellular location">
    <subcellularLocation>
        <location evidence="6">Cytoplasm</location>
    </subcellularLocation>
    <subcellularLocation>
        <location evidence="6">Nucleus</location>
    </subcellularLocation>
</comment>
<dbReference type="SUPFAM" id="SSF100950">
    <property type="entry name" value="NagB/RpiA/CoA transferase-like"/>
    <property type="match status" value="1"/>
</dbReference>
<dbReference type="InterPro" id="IPR011559">
    <property type="entry name" value="Initiation_fac_2B_a/b/d"/>
</dbReference>
<protein>
    <recommendedName>
        <fullName evidence="6">Methylthioribose-1-phosphate isomerase</fullName>
        <shortName evidence="6">M1Pi</shortName>
        <shortName evidence="6">MTR-1-P isomerase</shortName>
        <ecNumber evidence="6">5.3.1.23</ecNumber>
    </recommendedName>
    <alternativeName>
        <fullName evidence="6">S-methyl-5-thioribose-1-phosphate isomerase</fullName>
    </alternativeName>
    <alternativeName>
        <fullName evidence="6">Translation initiation factor eIF-2B subunit alpha/beta/delta-like protein</fullName>
    </alternativeName>
</protein>